<dbReference type="GO" id="GO:0016757">
    <property type="term" value="F:glycosyltransferase activity"/>
    <property type="evidence" value="ECO:0007669"/>
    <property type="project" value="UniProtKB-ARBA"/>
</dbReference>
<dbReference type="SUPFAM" id="SSF53756">
    <property type="entry name" value="UDP-Glycosyltransferase/glycogen phosphorylase"/>
    <property type="match status" value="1"/>
</dbReference>
<reference evidence="2" key="1">
    <citation type="journal article" date="2014" name="Int. J. Syst. Evol. Microbiol.">
        <title>Complete genome sequence of Corynebacterium casei LMG S-19264T (=DSM 44701T), isolated from a smear-ripened cheese.</title>
        <authorList>
            <consortium name="US DOE Joint Genome Institute (JGI-PGF)"/>
            <person name="Walter F."/>
            <person name="Albersmeier A."/>
            <person name="Kalinowski J."/>
            <person name="Ruckert C."/>
        </authorList>
    </citation>
    <scope>NUCLEOTIDE SEQUENCE</scope>
    <source>
        <strain evidence="2">CGMCC 1.15763</strain>
    </source>
</reference>
<feature type="domain" description="Glycosyltransferase subfamily 4-like N-terminal" evidence="1">
    <location>
        <begin position="103"/>
        <end position="229"/>
    </location>
</feature>
<evidence type="ECO:0000313" key="3">
    <source>
        <dbReference type="Proteomes" id="UP000633278"/>
    </source>
</evidence>
<keyword evidence="2" id="KW-0808">Transferase</keyword>
<accession>A0A917HTL0</accession>
<reference evidence="2" key="2">
    <citation type="submission" date="2020-09" db="EMBL/GenBank/DDBJ databases">
        <authorList>
            <person name="Sun Q."/>
            <person name="Zhou Y."/>
        </authorList>
    </citation>
    <scope>NUCLEOTIDE SEQUENCE</scope>
    <source>
        <strain evidence="2">CGMCC 1.15763</strain>
    </source>
</reference>
<name>A0A917HTL0_9FLAO</name>
<dbReference type="Pfam" id="PF13692">
    <property type="entry name" value="Glyco_trans_1_4"/>
    <property type="match status" value="1"/>
</dbReference>
<dbReference type="Proteomes" id="UP000633278">
    <property type="component" value="Unassembled WGS sequence"/>
</dbReference>
<organism evidence="2 3">
    <name type="scientific">Polaribacter pacificus</name>
    <dbReference type="NCBI Taxonomy" id="1775173"/>
    <lineage>
        <taxon>Bacteria</taxon>
        <taxon>Pseudomonadati</taxon>
        <taxon>Bacteroidota</taxon>
        <taxon>Flavobacteriia</taxon>
        <taxon>Flavobacteriales</taxon>
        <taxon>Flavobacteriaceae</taxon>
    </lineage>
</organism>
<dbReference type="EMBL" id="BMJW01000001">
    <property type="protein sequence ID" value="GGG88906.1"/>
    <property type="molecule type" value="Genomic_DNA"/>
</dbReference>
<dbReference type="InterPro" id="IPR028098">
    <property type="entry name" value="Glyco_trans_4-like_N"/>
</dbReference>
<proteinExistence type="predicted"/>
<evidence type="ECO:0000313" key="2">
    <source>
        <dbReference type="EMBL" id="GGG88906.1"/>
    </source>
</evidence>
<dbReference type="Gene3D" id="3.40.50.2000">
    <property type="entry name" value="Glycogen Phosphorylase B"/>
    <property type="match status" value="2"/>
</dbReference>
<dbReference type="Pfam" id="PF13439">
    <property type="entry name" value="Glyco_transf_4"/>
    <property type="match status" value="1"/>
</dbReference>
<protein>
    <submittedName>
        <fullName evidence="2">Glycosyl transferase family 1</fullName>
    </submittedName>
</protein>
<dbReference type="CDD" id="cd03794">
    <property type="entry name" value="GT4_WbuB-like"/>
    <property type="match status" value="1"/>
</dbReference>
<evidence type="ECO:0000259" key="1">
    <source>
        <dbReference type="Pfam" id="PF13439"/>
    </source>
</evidence>
<dbReference type="AlphaFoldDB" id="A0A917HTL0"/>
<gene>
    <name evidence="2" type="ORF">GCM10011416_01600</name>
</gene>
<comment type="caution">
    <text evidence="2">The sequence shown here is derived from an EMBL/GenBank/DDBJ whole genome shotgun (WGS) entry which is preliminary data.</text>
</comment>
<sequence>MKVLIITYYWPPAGGPGVQRWLKFVKYLQQFGLEPVVYTVENPRYPITDSSLENEIPKGVEVLRLPIREPNNLFVFFTKKKSSQSAGFLNPNPGLFGRFTQYIRANFFIPDARKFWIKPSVRYLKKYLESHPVDMIITTGPPHSVHLIGLALKEDLGVPWISDFRDPWTAIDYFDQLPLTKKSLAKHHTLEKKVLKKSDAVLVVGETMKKNFDPYAKQVYVLTNGYDTSQDEKKGAQFLDSRFSITHVGAMNADRNPIILWEVLAAICKENSDFKSDLEIKLIGHIAPQVLNSITGSGLENVERLGYLKHAEIKSYQEQSQVLLLAVNQVASAKGIVTGKIFEYLQAKRPILAIGPTDGDLATILQETSSGEIVDFNDAVKLKEVVLDLYRNFKEGNTVFTVQNIEQFHRKNLTEELSKIIKNTLENHSL</sequence>
<keyword evidence="3" id="KW-1185">Reference proteome</keyword>
<dbReference type="RefSeq" id="WP_188597372.1">
    <property type="nucleotide sequence ID" value="NZ_BMJW01000001.1"/>
</dbReference>